<dbReference type="Pfam" id="PF10033">
    <property type="entry name" value="ATG13"/>
    <property type="match status" value="1"/>
</dbReference>
<dbReference type="EMBL" id="JARKNE010000004">
    <property type="protein sequence ID" value="KAK5834966.1"/>
    <property type="molecule type" value="Genomic_DNA"/>
</dbReference>
<feature type="domain" description="Bulb-type lectin" evidence="5">
    <location>
        <begin position="148"/>
        <end position="288"/>
    </location>
</feature>
<dbReference type="Pfam" id="PF01453">
    <property type="entry name" value="B_lectin"/>
    <property type="match status" value="1"/>
</dbReference>
<feature type="chain" id="PRO_5046183894" description="Bulb-type lectin domain-containing protein" evidence="4">
    <location>
        <begin position="22"/>
        <end position="585"/>
    </location>
</feature>
<protein>
    <recommendedName>
        <fullName evidence="5">Bulb-type lectin domain-containing protein</fullName>
    </recommendedName>
</protein>
<evidence type="ECO:0000313" key="6">
    <source>
        <dbReference type="EMBL" id="KAK5834966.1"/>
    </source>
</evidence>
<dbReference type="InterPro" id="IPR036426">
    <property type="entry name" value="Bulb-type_lectin_dom_sf"/>
</dbReference>
<feature type="domain" description="Bulb-type lectin" evidence="5">
    <location>
        <begin position="20"/>
        <end position="145"/>
    </location>
</feature>
<organism evidence="6 7">
    <name type="scientific">Gossypium arboreum</name>
    <name type="common">Tree cotton</name>
    <name type="synonym">Gossypium nanking</name>
    <dbReference type="NCBI Taxonomy" id="29729"/>
    <lineage>
        <taxon>Eukaryota</taxon>
        <taxon>Viridiplantae</taxon>
        <taxon>Streptophyta</taxon>
        <taxon>Embryophyta</taxon>
        <taxon>Tracheophyta</taxon>
        <taxon>Spermatophyta</taxon>
        <taxon>Magnoliopsida</taxon>
        <taxon>eudicotyledons</taxon>
        <taxon>Gunneridae</taxon>
        <taxon>Pentapetalae</taxon>
        <taxon>rosids</taxon>
        <taxon>malvids</taxon>
        <taxon>Malvales</taxon>
        <taxon>Malvaceae</taxon>
        <taxon>Malvoideae</taxon>
        <taxon>Gossypium</taxon>
    </lineage>
</organism>
<evidence type="ECO:0000259" key="5">
    <source>
        <dbReference type="PROSITE" id="PS50927"/>
    </source>
</evidence>
<keyword evidence="3" id="KW-0325">Glycoprotein</keyword>
<accession>A0ABR0Q7J2</accession>
<dbReference type="InterPro" id="IPR036570">
    <property type="entry name" value="HORMA_dom_sf"/>
</dbReference>
<dbReference type="SMART" id="SM00108">
    <property type="entry name" value="B_lectin"/>
    <property type="match status" value="1"/>
</dbReference>
<dbReference type="InterPro" id="IPR051343">
    <property type="entry name" value="G-type_lectin_kinases/EP1-like"/>
</dbReference>
<evidence type="ECO:0000256" key="4">
    <source>
        <dbReference type="SAM" id="SignalP"/>
    </source>
</evidence>
<dbReference type="InterPro" id="IPR018731">
    <property type="entry name" value="Atg13_N"/>
</dbReference>
<evidence type="ECO:0000256" key="3">
    <source>
        <dbReference type="ARBA" id="ARBA00023180"/>
    </source>
</evidence>
<keyword evidence="7" id="KW-1185">Reference proteome</keyword>
<keyword evidence="2" id="KW-1015">Disulfide bond</keyword>
<evidence type="ECO:0000256" key="1">
    <source>
        <dbReference type="ARBA" id="ARBA00022729"/>
    </source>
</evidence>
<dbReference type="Proteomes" id="UP001358586">
    <property type="component" value="Chromosome 4"/>
</dbReference>
<dbReference type="PROSITE" id="PS50927">
    <property type="entry name" value="BULB_LECTIN"/>
    <property type="match status" value="2"/>
</dbReference>
<gene>
    <name evidence="6" type="ORF">PVK06_010648</name>
</gene>
<comment type="caution">
    <text evidence="6">The sequence shown here is derived from an EMBL/GenBank/DDBJ whole genome shotgun (WGS) entry which is preliminary data.</text>
</comment>
<dbReference type="PANTHER" id="PTHR47976">
    <property type="entry name" value="G-TYPE LECTIN S-RECEPTOR-LIKE SERINE/THREONINE-PROTEIN KINASE SD2-5"/>
    <property type="match status" value="1"/>
</dbReference>
<dbReference type="Gene3D" id="3.30.900.10">
    <property type="entry name" value="HORMA domain"/>
    <property type="match status" value="1"/>
</dbReference>
<sequence length="585" mass="65131">MAWVWALLLLLSSLCVKQSSSIISLGSSLSSATQSIPWRSPSGRFAFGFYSQGGGLSVGVWLDGGGKNDNKVVWTANRDDPPVTSNATLILNENGVLLSIAVSGEKNVIASPNNSAISVFSASMLDSGNFVLYNKDNHTIWESFKQPTDTLLGGQTLLTNHELISSSSENDHSPGRFHLSMQLDGNLVLYPRQSEDSTINAYWSTNTFGMGLSLRLFLNATGLLQLINNDNSSIYKTINLSFYPEPTYNDYNESSSNNNSTVFSASLDVDGNFRLYAYLFERDGGFQTYPLLRALLNSCKVRGFCGLNSYCTFNDNRPYCACLPGTDFIDPLQNNLGCKRNYSEAHCKGGKANIPFYNMTSMPGLEWTTGSFYGKERLSKDACSRTCLEDCNCEAAQFDNGICRKQKLPLSETICTGVRPRDKWFNLALRECPSALKNFDLCRQSNFEPVMIDVNLEQKPLDWDPVTFSPKSDLVKHSSSKDKNSFFWNSDKKESGCKAKGEKVIESWFVQHESRKGRDCSSGSRRSSYNNLSALFKKLILMLRSLYVTVRLLPVCKIFRDLNSSGQIRAFKLVPRVSSSVESFT</sequence>
<dbReference type="SUPFAM" id="SSF51110">
    <property type="entry name" value="alpha-D-mannose-specific plant lectins"/>
    <property type="match status" value="2"/>
</dbReference>
<dbReference type="PANTHER" id="PTHR47976:SF27">
    <property type="entry name" value="RECEPTOR-LIKE SERINE_THREONINE-PROTEIN KINASE"/>
    <property type="match status" value="1"/>
</dbReference>
<reference evidence="6 7" key="1">
    <citation type="submission" date="2023-03" db="EMBL/GenBank/DDBJ databases">
        <title>WGS of Gossypium arboreum.</title>
        <authorList>
            <person name="Yu D."/>
        </authorList>
    </citation>
    <scope>NUCLEOTIDE SEQUENCE [LARGE SCALE GENOMIC DNA]</scope>
    <source>
        <tissue evidence="6">Leaf</tissue>
    </source>
</reference>
<dbReference type="InterPro" id="IPR001480">
    <property type="entry name" value="Bulb-type_lectin_dom"/>
</dbReference>
<dbReference type="Gene3D" id="2.90.10.10">
    <property type="entry name" value="Bulb-type lectin domain"/>
    <property type="match status" value="2"/>
</dbReference>
<feature type="signal peptide" evidence="4">
    <location>
        <begin position="1"/>
        <end position="21"/>
    </location>
</feature>
<evidence type="ECO:0000256" key="2">
    <source>
        <dbReference type="ARBA" id="ARBA00023157"/>
    </source>
</evidence>
<name>A0ABR0Q7J2_GOSAR</name>
<proteinExistence type="predicted"/>
<evidence type="ECO:0000313" key="7">
    <source>
        <dbReference type="Proteomes" id="UP001358586"/>
    </source>
</evidence>
<keyword evidence="1 4" id="KW-0732">Signal</keyword>